<reference evidence="1 2" key="1">
    <citation type="submission" date="2024-02" db="EMBL/GenBank/DDBJ databases">
        <authorList>
            <person name="Chen Y."/>
            <person name="Shah S."/>
            <person name="Dougan E. K."/>
            <person name="Thang M."/>
            <person name="Chan C."/>
        </authorList>
    </citation>
    <scope>NUCLEOTIDE SEQUENCE [LARGE SCALE GENOMIC DNA]</scope>
</reference>
<feature type="non-terminal residue" evidence="1">
    <location>
        <position position="1"/>
    </location>
</feature>
<gene>
    <name evidence="1" type="ORF">CCMP2556_LOCUS22776</name>
</gene>
<protein>
    <submittedName>
        <fullName evidence="1">Uncharacterized protein</fullName>
    </submittedName>
</protein>
<evidence type="ECO:0000313" key="2">
    <source>
        <dbReference type="Proteomes" id="UP001642484"/>
    </source>
</evidence>
<proteinExistence type="predicted"/>
<comment type="caution">
    <text evidence="1">The sequence shown here is derived from an EMBL/GenBank/DDBJ whole genome shotgun (WGS) entry which is preliminary data.</text>
</comment>
<dbReference type="Proteomes" id="UP001642484">
    <property type="component" value="Unassembled WGS sequence"/>
</dbReference>
<sequence>GDFRPRTNSKSSLDRWLSAMWGFGKILTNFTLDQAEGSYSHSDHCIYITKMKLAPGHIDFDKLNNPAHRKAFLHSRVRGVQSLIDNKAIKILSPEESRILRRDHPDCVLPSHYVDRWKPSGDGKFSTLPEHFDDPGFEPLSHP</sequence>
<name>A0ABP0LW07_9DINO</name>
<organism evidence="1 2">
    <name type="scientific">Durusdinium trenchii</name>
    <dbReference type="NCBI Taxonomy" id="1381693"/>
    <lineage>
        <taxon>Eukaryota</taxon>
        <taxon>Sar</taxon>
        <taxon>Alveolata</taxon>
        <taxon>Dinophyceae</taxon>
        <taxon>Suessiales</taxon>
        <taxon>Symbiodiniaceae</taxon>
        <taxon>Durusdinium</taxon>
    </lineage>
</organism>
<dbReference type="EMBL" id="CAXAMN010014302">
    <property type="protein sequence ID" value="CAK9042933.1"/>
    <property type="molecule type" value="Genomic_DNA"/>
</dbReference>
<accession>A0ABP0LW07</accession>
<feature type="non-terminal residue" evidence="1">
    <location>
        <position position="143"/>
    </location>
</feature>
<evidence type="ECO:0000313" key="1">
    <source>
        <dbReference type="EMBL" id="CAK9042933.1"/>
    </source>
</evidence>
<keyword evidence="2" id="KW-1185">Reference proteome</keyword>